<evidence type="ECO:0008006" key="3">
    <source>
        <dbReference type="Google" id="ProtNLM"/>
    </source>
</evidence>
<organism evidence="1 2">
    <name type="scientific">Candidatus Nealsonbacteria bacterium CG_4_8_14_3_um_filter_37_36</name>
    <dbReference type="NCBI Taxonomy" id="1974688"/>
    <lineage>
        <taxon>Bacteria</taxon>
        <taxon>Candidatus Nealsoniibacteriota</taxon>
    </lineage>
</organism>
<evidence type="ECO:0000313" key="2">
    <source>
        <dbReference type="Proteomes" id="UP000236840"/>
    </source>
</evidence>
<dbReference type="InterPro" id="IPR007438">
    <property type="entry name" value="DUF488"/>
</dbReference>
<dbReference type="PANTHER" id="PTHR39337:SF1">
    <property type="entry name" value="BLR5642 PROTEIN"/>
    <property type="match status" value="1"/>
</dbReference>
<name>A0A2H9N1U5_9BACT</name>
<gene>
    <name evidence="1" type="ORF">COZ90_00045</name>
</gene>
<dbReference type="PANTHER" id="PTHR39337">
    <property type="entry name" value="BLR5642 PROTEIN"/>
    <property type="match status" value="1"/>
</dbReference>
<proteinExistence type="predicted"/>
<dbReference type="AlphaFoldDB" id="A0A2H9N1U5"/>
<sequence length="49" mass="6044">MKIYTLGTSKRTIEEFLEILKSYQIEMVVDVRRWPTSKWFYESEIHITF</sequence>
<dbReference type="EMBL" id="PFHJ01000001">
    <property type="protein sequence ID" value="PIW91666.1"/>
    <property type="molecule type" value="Genomic_DNA"/>
</dbReference>
<evidence type="ECO:0000313" key="1">
    <source>
        <dbReference type="EMBL" id="PIW91666.1"/>
    </source>
</evidence>
<dbReference type="Pfam" id="PF04343">
    <property type="entry name" value="DUF488"/>
    <property type="match status" value="1"/>
</dbReference>
<reference evidence="2" key="1">
    <citation type="submission" date="2017-09" db="EMBL/GenBank/DDBJ databases">
        <title>Depth-based differentiation of microbial function through sediment-hosted aquifers and enrichment of novel symbionts in the deep terrestrial subsurface.</title>
        <authorList>
            <person name="Probst A.J."/>
            <person name="Ladd B."/>
            <person name="Jarett J.K."/>
            <person name="Geller-Mcgrath D.E."/>
            <person name="Sieber C.M.K."/>
            <person name="Emerson J.B."/>
            <person name="Anantharaman K."/>
            <person name="Thomas B.C."/>
            <person name="Malmstrom R."/>
            <person name="Stieglmeier M."/>
            <person name="Klingl A."/>
            <person name="Woyke T."/>
            <person name="Ryan C.M."/>
            <person name="Banfield J.F."/>
        </authorList>
    </citation>
    <scope>NUCLEOTIDE SEQUENCE [LARGE SCALE GENOMIC DNA]</scope>
</reference>
<protein>
    <recommendedName>
        <fullName evidence="3">DUF488 domain-containing protein</fullName>
    </recommendedName>
</protein>
<accession>A0A2H9N1U5</accession>
<comment type="caution">
    <text evidence="1">The sequence shown here is derived from an EMBL/GenBank/DDBJ whole genome shotgun (WGS) entry which is preliminary data.</text>
</comment>
<dbReference type="Proteomes" id="UP000236840">
    <property type="component" value="Unassembled WGS sequence"/>
</dbReference>